<gene>
    <name evidence="2" type="primary">cas5b</name>
    <name evidence="2" type="ORF">ENM21_07350</name>
</gene>
<dbReference type="AlphaFoldDB" id="A0A7C5RTS3"/>
<protein>
    <submittedName>
        <fullName evidence="2">Type I-B CRISPR-associated protein Cas5</fullName>
    </submittedName>
</protein>
<evidence type="ECO:0000313" key="2">
    <source>
        <dbReference type="EMBL" id="HHM97008.1"/>
    </source>
</evidence>
<dbReference type="EMBL" id="DRWX01000338">
    <property type="protein sequence ID" value="HHM97008.1"/>
    <property type="molecule type" value="Genomic_DNA"/>
</dbReference>
<dbReference type="GO" id="GO:0051607">
    <property type="term" value="P:defense response to virus"/>
    <property type="evidence" value="ECO:0007669"/>
    <property type="project" value="UniProtKB-KW"/>
</dbReference>
<reference evidence="2" key="1">
    <citation type="journal article" date="2020" name="mSystems">
        <title>Genome- and Community-Level Interaction Insights into Carbon Utilization and Element Cycling Functions of Hydrothermarchaeota in Hydrothermal Sediment.</title>
        <authorList>
            <person name="Zhou Z."/>
            <person name="Liu Y."/>
            <person name="Xu W."/>
            <person name="Pan J."/>
            <person name="Luo Z.H."/>
            <person name="Li M."/>
        </authorList>
    </citation>
    <scope>NUCLEOTIDE SEQUENCE [LARGE SCALE GENOMIC DNA]</scope>
    <source>
        <strain evidence="2">SpSt-1065</strain>
    </source>
</reference>
<keyword evidence="1" id="KW-0051">Antiviral defense</keyword>
<dbReference type="NCBIfam" id="TIGR01895">
    <property type="entry name" value="cas_Cas5t"/>
    <property type="match status" value="1"/>
</dbReference>
<accession>A0A7C5RTS3</accession>
<dbReference type="NCBIfam" id="TIGR02593">
    <property type="entry name" value="CRISPR_cas5"/>
    <property type="match status" value="1"/>
</dbReference>
<organism evidence="2">
    <name type="scientific">Thermomicrobium roseum</name>
    <dbReference type="NCBI Taxonomy" id="500"/>
    <lineage>
        <taxon>Bacteria</taxon>
        <taxon>Pseudomonadati</taxon>
        <taxon>Thermomicrobiota</taxon>
        <taxon>Thermomicrobia</taxon>
        <taxon>Thermomicrobiales</taxon>
        <taxon>Thermomicrobiaceae</taxon>
        <taxon>Thermomicrobium</taxon>
    </lineage>
</organism>
<proteinExistence type="predicted"/>
<dbReference type="InterPro" id="IPR013337">
    <property type="entry name" value="CRISPR-assoc_prot_Cas5_Tneap"/>
</dbReference>
<dbReference type="Gene3D" id="3.30.70.2660">
    <property type="match status" value="1"/>
</dbReference>
<dbReference type="InterPro" id="IPR013422">
    <property type="entry name" value="CRISPR-assoc_prot_Cas5_N"/>
</dbReference>
<name>A0A7C5RTS3_THERO</name>
<sequence length="239" mass="27153">MSHGALQAIRICLKAYTASFRVPSFVAYQLSLAVPPLSTIFGLLSAAAGRWILPDEVPWLAYCCTYDARARDLETIYGVERKKLEDAPRYAERNIVWREFLVNPELTLFLPPDWWESFRRPRYPLVLGRSQDLAATEEMAEAVLEPVEEGQLFGVLLPVHLIAQNGVTAVLHNLPIAFTADPDRQPVRIEMFGIIDGQRVQRRPMAANIRAAGGWLFRDRATGTIVPLYRREWLLHGDR</sequence>
<evidence type="ECO:0000256" key="1">
    <source>
        <dbReference type="ARBA" id="ARBA00023118"/>
    </source>
</evidence>
<comment type="caution">
    <text evidence="2">The sequence shown here is derived from an EMBL/GenBank/DDBJ whole genome shotgun (WGS) entry which is preliminary data.</text>
</comment>
<dbReference type="CDD" id="cd09693">
    <property type="entry name" value="Cas5_I"/>
    <property type="match status" value="1"/>
</dbReference>